<dbReference type="PROSITE" id="PS51257">
    <property type="entry name" value="PROKAR_LIPOPROTEIN"/>
    <property type="match status" value="1"/>
</dbReference>
<protein>
    <submittedName>
        <fullName evidence="3">PQQ-binding-like beta-propeller repeat protein</fullName>
    </submittedName>
</protein>
<accession>A0A5C6S1T8</accession>
<reference evidence="3 4" key="1">
    <citation type="submission" date="2019-08" db="EMBL/GenBank/DDBJ databases">
        <title>Genome of Phaeodactylibacter luteus.</title>
        <authorList>
            <person name="Bowman J.P."/>
        </authorList>
    </citation>
    <scope>NUCLEOTIDE SEQUENCE [LARGE SCALE GENOMIC DNA]</scope>
    <source>
        <strain evidence="3 4">KCTC 42180</strain>
    </source>
</reference>
<dbReference type="AlphaFoldDB" id="A0A5C6S1T8"/>
<dbReference type="SUPFAM" id="SSF50998">
    <property type="entry name" value="Quinoprotein alcohol dehydrogenase-like"/>
    <property type="match status" value="1"/>
</dbReference>
<dbReference type="Pfam" id="PF13360">
    <property type="entry name" value="PQQ_2"/>
    <property type="match status" value="1"/>
</dbReference>
<dbReference type="InterPro" id="IPR011047">
    <property type="entry name" value="Quinoprotein_ADH-like_sf"/>
</dbReference>
<feature type="signal peptide" evidence="1">
    <location>
        <begin position="1"/>
        <end position="22"/>
    </location>
</feature>
<dbReference type="Gene3D" id="2.130.10.10">
    <property type="entry name" value="YVTN repeat-like/Quinoprotein amine dehydrogenase"/>
    <property type="match status" value="1"/>
</dbReference>
<dbReference type="InterPro" id="IPR002372">
    <property type="entry name" value="PQQ_rpt_dom"/>
</dbReference>
<evidence type="ECO:0000259" key="2">
    <source>
        <dbReference type="Pfam" id="PF13360"/>
    </source>
</evidence>
<organism evidence="3 4">
    <name type="scientific">Phaeodactylibacter luteus</name>
    <dbReference type="NCBI Taxonomy" id="1564516"/>
    <lineage>
        <taxon>Bacteria</taxon>
        <taxon>Pseudomonadati</taxon>
        <taxon>Bacteroidota</taxon>
        <taxon>Saprospiria</taxon>
        <taxon>Saprospirales</taxon>
        <taxon>Haliscomenobacteraceae</taxon>
        <taxon>Phaeodactylibacter</taxon>
    </lineage>
</organism>
<evidence type="ECO:0000313" key="3">
    <source>
        <dbReference type="EMBL" id="TXB68397.1"/>
    </source>
</evidence>
<dbReference type="SMART" id="SM00564">
    <property type="entry name" value="PQQ"/>
    <property type="match status" value="2"/>
</dbReference>
<keyword evidence="1" id="KW-0732">Signal</keyword>
<dbReference type="OrthoDB" id="7012117at2"/>
<dbReference type="EMBL" id="VOOR01000004">
    <property type="protein sequence ID" value="TXB68397.1"/>
    <property type="molecule type" value="Genomic_DNA"/>
</dbReference>
<gene>
    <name evidence="3" type="ORF">FRY97_03190</name>
</gene>
<dbReference type="Proteomes" id="UP000321580">
    <property type="component" value="Unassembled WGS sequence"/>
</dbReference>
<feature type="domain" description="Pyrrolo-quinoline quinone repeat" evidence="2">
    <location>
        <begin position="231"/>
        <end position="378"/>
    </location>
</feature>
<dbReference type="PANTHER" id="PTHR34512">
    <property type="entry name" value="CELL SURFACE PROTEIN"/>
    <property type="match status" value="1"/>
</dbReference>
<name>A0A5C6S1T8_9BACT</name>
<dbReference type="SUPFAM" id="SSF63825">
    <property type="entry name" value="YWTD domain"/>
    <property type="match status" value="1"/>
</dbReference>
<proteinExistence type="predicted"/>
<comment type="caution">
    <text evidence="3">The sequence shown here is derived from an EMBL/GenBank/DDBJ whole genome shotgun (WGS) entry which is preliminary data.</text>
</comment>
<dbReference type="InterPro" id="IPR015943">
    <property type="entry name" value="WD40/YVTN_repeat-like_dom_sf"/>
</dbReference>
<feature type="chain" id="PRO_5022703200" evidence="1">
    <location>
        <begin position="23"/>
        <end position="418"/>
    </location>
</feature>
<dbReference type="RefSeq" id="WP_147165976.1">
    <property type="nucleotide sequence ID" value="NZ_VOOR01000004.1"/>
</dbReference>
<keyword evidence="4" id="KW-1185">Reference proteome</keyword>
<sequence>MKTLRILSTLLLAVALLGSCQQTEVNVPSTVPSPSGEEPLLEVAWATRLNYEKDVANLADGVSYKDWYIYPGDFDDPATLMAFHKDTGDKEWELLLSELSGKEIGYMFLSGDYLLAKNAHHVFGVDLRTRSLAWSVDLKSMGMRLGRSHLAENGKLYHLADFGWQTPHQEARLYEFEPATGAYRLVYAEQMDSIGMKYLSPPAYHRDEANNRELLLFNHRPNAENVPQEISQRLYAIDLSSGEKVWDAHVTNAFASNGLHPPVIYDNRIVITGGDWSLYAFDVQTGEQLWRYHFDYPWAIWGYTNHLLHEGRLYVNNSQFDVSCLNPETGQLIWNNPEGGPNSLNNMVYYEREDWLVFTSWGYGSVMVLDALTGETLHRERGYNYSTYNNDVVYDEARDMFFTSTFRHAVGFKPRSPE</sequence>
<dbReference type="InterPro" id="IPR018391">
    <property type="entry name" value="PQQ_b-propeller_rpt"/>
</dbReference>
<evidence type="ECO:0000313" key="4">
    <source>
        <dbReference type="Proteomes" id="UP000321580"/>
    </source>
</evidence>
<evidence type="ECO:0000256" key="1">
    <source>
        <dbReference type="SAM" id="SignalP"/>
    </source>
</evidence>
<dbReference type="PANTHER" id="PTHR34512:SF30">
    <property type="entry name" value="OUTER MEMBRANE PROTEIN ASSEMBLY FACTOR BAMB"/>
    <property type="match status" value="1"/>
</dbReference>